<sequence>MGSPASDDEEAEEPTQVHVPQHLSEHLKVQATGESVKFNKRPKSADAATRHARTVDSTQNNSTQDLQNQNPISNQERRSSLPPGLLESGEINSLCGQMLRYMGDEQYSMACGRHLRCMGDQLCYNYFIRNVIRSSGEFQHQNQNSHALTNSNSTPNLSKN</sequence>
<dbReference type="AlphaFoldDB" id="A0A8S3TJU0"/>
<accession>A0A8S3TJU0</accession>
<feature type="region of interest" description="Disordered" evidence="1">
    <location>
        <begin position="1"/>
        <end position="85"/>
    </location>
</feature>
<keyword evidence="3" id="KW-1185">Reference proteome</keyword>
<evidence type="ECO:0000313" key="2">
    <source>
        <dbReference type="EMBL" id="CAG2233842.1"/>
    </source>
</evidence>
<comment type="caution">
    <text evidence="2">The sequence shown here is derived from an EMBL/GenBank/DDBJ whole genome shotgun (WGS) entry which is preliminary data.</text>
</comment>
<name>A0A8S3TJU0_MYTED</name>
<dbReference type="EMBL" id="CAJPWZ010002219">
    <property type="protein sequence ID" value="CAG2233842.1"/>
    <property type="molecule type" value="Genomic_DNA"/>
</dbReference>
<feature type="compositionally biased region" description="Acidic residues" evidence="1">
    <location>
        <begin position="1"/>
        <end position="13"/>
    </location>
</feature>
<evidence type="ECO:0000313" key="3">
    <source>
        <dbReference type="Proteomes" id="UP000683360"/>
    </source>
</evidence>
<gene>
    <name evidence="2" type="ORF">MEDL_46496</name>
</gene>
<feature type="compositionally biased region" description="Polar residues" evidence="1">
    <location>
        <begin position="55"/>
        <end position="74"/>
    </location>
</feature>
<organism evidence="2 3">
    <name type="scientific">Mytilus edulis</name>
    <name type="common">Blue mussel</name>
    <dbReference type="NCBI Taxonomy" id="6550"/>
    <lineage>
        <taxon>Eukaryota</taxon>
        <taxon>Metazoa</taxon>
        <taxon>Spiralia</taxon>
        <taxon>Lophotrochozoa</taxon>
        <taxon>Mollusca</taxon>
        <taxon>Bivalvia</taxon>
        <taxon>Autobranchia</taxon>
        <taxon>Pteriomorphia</taxon>
        <taxon>Mytilida</taxon>
        <taxon>Mytiloidea</taxon>
        <taxon>Mytilidae</taxon>
        <taxon>Mytilinae</taxon>
        <taxon>Mytilus</taxon>
    </lineage>
</organism>
<proteinExistence type="predicted"/>
<dbReference type="Proteomes" id="UP000683360">
    <property type="component" value="Unassembled WGS sequence"/>
</dbReference>
<dbReference type="OrthoDB" id="6158498at2759"/>
<evidence type="ECO:0000256" key="1">
    <source>
        <dbReference type="SAM" id="MobiDB-lite"/>
    </source>
</evidence>
<reference evidence="2" key="1">
    <citation type="submission" date="2021-03" db="EMBL/GenBank/DDBJ databases">
        <authorList>
            <person name="Bekaert M."/>
        </authorList>
    </citation>
    <scope>NUCLEOTIDE SEQUENCE</scope>
</reference>
<protein>
    <submittedName>
        <fullName evidence="2">Uncharacterized protein</fullName>
    </submittedName>
</protein>